<dbReference type="PANTHER" id="PTHR43433">
    <property type="entry name" value="HYDROLASE, ALPHA/BETA FOLD FAMILY PROTEIN"/>
    <property type="match status" value="1"/>
</dbReference>
<dbReference type="HOGENOM" id="CLU_020336_49_0_11"/>
<name>D2PSJ7_KRIFD</name>
<dbReference type="PANTHER" id="PTHR43433:SF5">
    <property type="entry name" value="AB HYDROLASE-1 DOMAIN-CONTAINING PROTEIN"/>
    <property type="match status" value="1"/>
</dbReference>
<evidence type="ECO:0000259" key="1">
    <source>
        <dbReference type="Pfam" id="PF00561"/>
    </source>
</evidence>
<proteinExistence type="predicted"/>
<reference evidence="3" key="1">
    <citation type="submission" date="2009-09" db="EMBL/GenBank/DDBJ databases">
        <title>The complete genome of Kribbella flavida DSM 17836.</title>
        <authorList>
            <consortium name="US DOE Joint Genome Institute (JGI-PGF)"/>
            <person name="Lucas S."/>
            <person name="Copeland A."/>
            <person name="Lapidus A."/>
            <person name="Glavina del Rio T."/>
            <person name="Dalin E."/>
            <person name="Tice H."/>
            <person name="Bruce D."/>
            <person name="Goodwin L."/>
            <person name="Pitluck S."/>
            <person name="Kyrpides N."/>
            <person name="Mavromatis K."/>
            <person name="Ivanova N."/>
            <person name="Saunders E."/>
            <person name="Brettin T."/>
            <person name="Detter J.C."/>
            <person name="Han C."/>
            <person name="Larimer F."/>
            <person name="Land M."/>
            <person name="Hauser L."/>
            <person name="Markowitz V."/>
            <person name="Cheng J.-F."/>
            <person name="Hugenholtz P."/>
            <person name="Woyke T."/>
            <person name="Wu D."/>
            <person name="Pukall R."/>
            <person name="Klenk H.-P."/>
            <person name="Eisen J.A."/>
        </authorList>
    </citation>
    <scope>NUCLEOTIDE SEQUENCE [LARGE SCALE GENOMIC DNA]</scope>
    <source>
        <strain evidence="3">DSM 17836 / JCM 10339 / NBRC 14399</strain>
    </source>
</reference>
<feature type="domain" description="AB hydrolase-1" evidence="1">
    <location>
        <begin position="24"/>
        <end position="267"/>
    </location>
</feature>
<dbReference type="EMBL" id="CP001736">
    <property type="protein sequence ID" value="ADB33135.1"/>
    <property type="molecule type" value="Genomic_DNA"/>
</dbReference>
<gene>
    <name evidence="2" type="ordered locus">Kfla_4088</name>
</gene>
<protein>
    <submittedName>
        <fullName evidence="2">Alpha/beta hydrolase fold protein</fullName>
    </submittedName>
</protein>
<evidence type="ECO:0000313" key="3">
    <source>
        <dbReference type="Proteomes" id="UP000007967"/>
    </source>
</evidence>
<dbReference type="STRING" id="479435.Kfla_4088"/>
<dbReference type="InterPro" id="IPR029058">
    <property type="entry name" value="AB_hydrolase_fold"/>
</dbReference>
<keyword evidence="2" id="KW-0378">Hydrolase</keyword>
<dbReference type="Pfam" id="PF00561">
    <property type="entry name" value="Abhydrolase_1"/>
    <property type="match status" value="1"/>
</dbReference>
<reference evidence="2 3" key="2">
    <citation type="journal article" date="2010" name="Stand. Genomic Sci.">
        <title>Complete genome sequence of Kribbella flavida type strain (IFO 14399).</title>
        <authorList>
            <person name="Pukall R."/>
            <person name="Lapidus A."/>
            <person name="Glavina Del Rio T."/>
            <person name="Copeland A."/>
            <person name="Tice H."/>
            <person name="Cheng J.-F."/>
            <person name="Lucas S."/>
            <person name="Chen F."/>
            <person name="Nolan M."/>
            <person name="LaButti K."/>
            <person name="Pati A."/>
            <person name="Ivanova N."/>
            <person name="Mavrommatis K."/>
            <person name="Mikhailova N."/>
            <person name="Pitluck S."/>
            <person name="Bruce D."/>
            <person name="Goodwin L."/>
            <person name="Land M."/>
            <person name="Hauser L."/>
            <person name="Chang Y.-J."/>
            <person name="Jeffries C.D."/>
            <person name="Chen A."/>
            <person name="Palaniappan K."/>
            <person name="Chain P."/>
            <person name="Rohde M."/>
            <person name="Goeker M."/>
            <person name="Bristow J."/>
            <person name="Eisen J.A."/>
            <person name="Markowitz V."/>
            <person name="Hugenholtz P."/>
            <person name="Kyrpides N.C."/>
            <person name="Klenk H.-P."/>
            <person name="Brettin T."/>
        </authorList>
    </citation>
    <scope>NUCLEOTIDE SEQUENCE [LARGE SCALE GENOMIC DNA]</scope>
    <source>
        <strain evidence="3">DSM 17836 / JCM 10339 / NBRC 14399</strain>
    </source>
</reference>
<dbReference type="RefSeq" id="WP_012921689.1">
    <property type="nucleotide sequence ID" value="NC_013729.1"/>
</dbReference>
<organism evidence="2 3">
    <name type="scientific">Kribbella flavida (strain DSM 17836 / JCM 10339 / NBRC 14399)</name>
    <dbReference type="NCBI Taxonomy" id="479435"/>
    <lineage>
        <taxon>Bacteria</taxon>
        <taxon>Bacillati</taxon>
        <taxon>Actinomycetota</taxon>
        <taxon>Actinomycetes</taxon>
        <taxon>Propionibacteriales</taxon>
        <taxon>Kribbellaceae</taxon>
        <taxon>Kribbella</taxon>
    </lineage>
</organism>
<dbReference type="OrthoDB" id="9800988at2"/>
<dbReference type="SUPFAM" id="SSF53474">
    <property type="entry name" value="alpha/beta-Hydrolases"/>
    <property type="match status" value="1"/>
</dbReference>
<dbReference type="KEGG" id="kfl:Kfla_4088"/>
<dbReference type="Gene3D" id="3.40.50.1820">
    <property type="entry name" value="alpha/beta hydrolase"/>
    <property type="match status" value="1"/>
</dbReference>
<dbReference type="eggNOG" id="COG1073">
    <property type="taxonomic scope" value="Bacteria"/>
</dbReference>
<dbReference type="Proteomes" id="UP000007967">
    <property type="component" value="Chromosome"/>
</dbReference>
<dbReference type="GO" id="GO:0016787">
    <property type="term" value="F:hydrolase activity"/>
    <property type="evidence" value="ECO:0007669"/>
    <property type="project" value="UniProtKB-KW"/>
</dbReference>
<dbReference type="AlphaFoldDB" id="D2PSJ7"/>
<keyword evidence="3" id="KW-1185">Reference proteome</keyword>
<evidence type="ECO:0000313" key="2">
    <source>
        <dbReference type="EMBL" id="ADB33135.1"/>
    </source>
</evidence>
<accession>D2PSJ7</accession>
<dbReference type="PRINTS" id="PR00111">
    <property type="entry name" value="ABHYDROLASE"/>
</dbReference>
<sequence>MQTVITEDGRTLAVEEWGVPDGRPVLYAHGSPMSRLARYPDDRLFTELGVRLITYDRPGFGHSTPHPGRRVVDGADDIAAIADALDLGRFPVFGVSGGGPHALAFAARHPARITRVATLASPAPCDAEGLDWTAGMMDGNRGSAAAARQGRAQLAEYLATVESEDLAKLLPPAERAVLTRPEVQAMLSAAFAEALRPGMDGWIDDELALFGTPWGFDPAAITVPATLWHGDLDTVIPVSHAIWLAGRIRSATLVQAPEAGHVGHFEATPAILRWLLEGDQDPGRG</sequence>
<dbReference type="InterPro" id="IPR050471">
    <property type="entry name" value="AB_hydrolase"/>
</dbReference>
<dbReference type="InterPro" id="IPR000073">
    <property type="entry name" value="AB_hydrolase_1"/>
</dbReference>